<gene>
    <name evidence="1" type="ORF">I302_02997</name>
    <name evidence="2" type="ORF">I302_104290</name>
</gene>
<evidence type="ECO:0000313" key="2">
    <source>
        <dbReference type="EMBL" id="WVW82284.1"/>
    </source>
</evidence>
<dbReference type="GeneID" id="30207396"/>
<keyword evidence="3" id="KW-1185">Reference proteome</keyword>
<reference evidence="2" key="2">
    <citation type="submission" date="2013-07" db="EMBL/GenBank/DDBJ databases">
        <authorList>
            <consortium name="The Broad Institute Genome Sequencing Platform"/>
            <person name="Cuomo C."/>
            <person name="Litvintseva A."/>
            <person name="Chen Y."/>
            <person name="Heitman J."/>
            <person name="Sun S."/>
            <person name="Springer D."/>
            <person name="Dromer F."/>
            <person name="Young S.K."/>
            <person name="Zeng Q."/>
            <person name="Gargeya S."/>
            <person name="Fitzgerald M."/>
            <person name="Abouelleil A."/>
            <person name="Alvarado L."/>
            <person name="Berlin A.M."/>
            <person name="Chapman S.B."/>
            <person name="Dewar J."/>
            <person name="Goldberg J."/>
            <person name="Griggs A."/>
            <person name="Gujja S."/>
            <person name="Hansen M."/>
            <person name="Howarth C."/>
            <person name="Imamovic A."/>
            <person name="Larimer J."/>
            <person name="McCowan C."/>
            <person name="Murphy C."/>
            <person name="Pearson M."/>
            <person name="Priest M."/>
            <person name="Roberts A."/>
            <person name="Saif S."/>
            <person name="Shea T."/>
            <person name="Sykes S."/>
            <person name="Wortman J."/>
            <person name="Nusbaum C."/>
            <person name="Birren B."/>
        </authorList>
    </citation>
    <scope>NUCLEOTIDE SEQUENCE</scope>
    <source>
        <strain evidence="2">CBS 10118</strain>
    </source>
</reference>
<proteinExistence type="predicted"/>
<organism evidence="1">
    <name type="scientific">Kwoniella bestiolae CBS 10118</name>
    <dbReference type="NCBI Taxonomy" id="1296100"/>
    <lineage>
        <taxon>Eukaryota</taxon>
        <taxon>Fungi</taxon>
        <taxon>Dikarya</taxon>
        <taxon>Basidiomycota</taxon>
        <taxon>Agaricomycotina</taxon>
        <taxon>Tremellomycetes</taxon>
        <taxon>Tremellales</taxon>
        <taxon>Cryptococcaceae</taxon>
        <taxon>Kwoniella</taxon>
    </lineage>
</organism>
<dbReference type="EMBL" id="CP144542">
    <property type="protein sequence ID" value="WVW82284.1"/>
    <property type="molecule type" value="Genomic_DNA"/>
</dbReference>
<dbReference type="Proteomes" id="UP000092730">
    <property type="component" value="Chromosome 2"/>
</dbReference>
<dbReference type="KEGG" id="kbi:30207396"/>
<evidence type="ECO:0000313" key="1">
    <source>
        <dbReference type="EMBL" id="OCF28146.1"/>
    </source>
</evidence>
<evidence type="ECO:0000313" key="3">
    <source>
        <dbReference type="Proteomes" id="UP000092730"/>
    </source>
</evidence>
<protein>
    <submittedName>
        <fullName evidence="1">Uncharacterized protein</fullName>
    </submittedName>
</protein>
<reference evidence="1" key="3">
    <citation type="submission" date="2014-01" db="EMBL/GenBank/DDBJ databases">
        <title>Evolution of pathogenesis and genome organization in the Tremellales.</title>
        <authorList>
            <person name="Cuomo C."/>
            <person name="Litvintseva A."/>
            <person name="Heitman J."/>
            <person name="Chen Y."/>
            <person name="Sun S."/>
            <person name="Springer D."/>
            <person name="Dromer F."/>
            <person name="Young S."/>
            <person name="Zeng Q."/>
            <person name="Chapman S."/>
            <person name="Gujja S."/>
            <person name="Saif S."/>
            <person name="Birren B."/>
        </authorList>
    </citation>
    <scope>NUCLEOTIDE SEQUENCE</scope>
    <source>
        <strain evidence="1">CBS 10118</strain>
    </source>
</reference>
<reference evidence="2" key="4">
    <citation type="submission" date="2024-02" db="EMBL/GenBank/DDBJ databases">
        <title>Comparative genomics of Cryptococcus and Kwoniella reveals pathogenesis evolution and contrasting modes of karyotype evolution via chromosome fusion or intercentromeric recombination.</title>
        <authorList>
            <person name="Coelho M.A."/>
            <person name="David-Palma M."/>
            <person name="Shea T."/>
            <person name="Bowers K."/>
            <person name="McGinley-Smith S."/>
            <person name="Mohammad A.W."/>
            <person name="Gnirke A."/>
            <person name="Yurkov A.M."/>
            <person name="Nowrousian M."/>
            <person name="Sun S."/>
            <person name="Cuomo C.A."/>
            <person name="Heitman J."/>
        </authorList>
    </citation>
    <scope>NUCLEOTIDE SEQUENCE</scope>
    <source>
        <strain evidence="2">CBS 10118</strain>
    </source>
</reference>
<sequence length="142" mass="16125">MSVSAQDDEKVKLSILAARGTGYYDENDVLQRGPEHSMTVEWKSDQIGHTTKKIRVVIYEDEDSDVIRNDVYCYAGPLLYEEHQAASYNFSTKMDEPYVTAEVHRVDIALLTCFGHDDRIVRFDSTPSGMDATEHLCFPSLL</sequence>
<dbReference type="RefSeq" id="XP_019049216.1">
    <property type="nucleotide sequence ID" value="XM_019189654.1"/>
</dbReference>
<dbReference type="VEuPathDB" id="FungiDB:I302_02997"/>
<dbReference type="AlphaFoldDB" id="A0A1B9GAV1"/>
<reference evidence="1" key="1">
    <citation type="submission" date="2013-07" db="EMBL/GenBank/DDBJ databases">
        <title>The Genome Sequence of Cryptococcus bestiolae CBS10118.</title>
        <authorList>
            <consortium name="The Broad Institute Genome Sequencing Platform"/>
            <person name="Cuomo C."/>
            <person name="Litvintseva A."/>
            <person name="Chen Y."/>
            <person name="Heitman J."/>
            <person name="Sun S."/>
            <person name="Springer D."/>
            <person name="Dromer F."/>
            <person name="Young S.K."/>
            <person name="Zeng Q."/>
            <person name="Gargeya S."/>
            <person name="Fitzgerald M."/>
            <person name="Abouelleil A."/>
            <person name="Alvarado L."/>
            <person name="Berlin A.M."/>
            <person name="Chapman S.B."/>
            <person name="Dewar J."/>
            <person name="Goldberg J."/>
            <person name="Griggs A."/>
            <person name="Gujja S."/>
            <person name="Hansen M."/>
            <person name="Howarth C."/>
            <person name="Imamovic A."/>
            <person name="Larimer J."/>
            <person name="McCowan C."/>
            <person name="Murphy C."/>
            <person name="Pearson M."/>
            <person name="Priest M."/>
            <person name="Roberts A."/>
            <person name="Saif S."/>
            <person name="Shea T."/>
            <person name="Sykes S."/>
            <person name="Wortman J."/>
            <person name="Nusbaum C."/>
            <person name="Birren B."/>
        </authorList>
    </citation>
    <scope>NUCLEOTIDE SEQUENCE [LARGE SCALE GENOMIC DNA]</scope>
    <source>
        <strain evidence="1">CBS 10118</strain>
    </source>
</reference>
<accession>A0A1B9GAV1</accession>
<name>A0A1B9GAV1_9TREE</name>
<dbReference type="EMBL" id="KI894019">
    <property type="protein sequence ID" value="OCF28146.1"/>
    <property type="molecule type" value="Genomic_DNA"/>
</dbReference>